<organism evidence="1 2">
    <name type="scientific">Actinomadura miaoliensis</name>
    <dbReference type="NCBI Taxonomy" id="430685"/>
    <lineage>
        <taxon>Bacteria</taxon>
        <taxon>Bacillati</taxon>
        <taxon>Actinomycetota</taxon>
        <taxon>Actinomycetes</taxon>
        <taxon>Streptosporangiales</taxon>
        <taxon>Thermomonosporaceae</taxon>
        <taxon>Actinomadura</taxon>
    </lineage>
</organism>
<keyword evidence="2" id="KW-1185">Reference proteome</keyword>
<reference evidence="2" key="1">
    <citation type="journal article" date="2019" name="Int. J. Syst. Evol. Microbiol.">
        <title>The Global Catalogue of Microorganisms (GCM) 10K type strain sequencing project: providing services to taxonomists for standard genome sequencing and annotation.</title>
        <authorList>
            <consortium name="The Broad Institute Genomics Platform"/>
            <consortium name="The Broad Institute Genome Sequencing Center for Infectious Disease"/>
            <person name="Wu L."/>
            <person name="Ma J."/>
        </authorList>
    </citation>
    <scope>NUCLEOTIDE SEQUENCE [LARGE SCALE GENOMIC DNA]</scope>
    <source>
        <strain evidence="2">JCM 16702</strain>
    </source>
</reference>
<comment type="caution">
    <text evidence="1">The sequence shown here is derived from an EMBL/GenBank/DDBJ whole genome shotgun (WGS) entry which is preliminary data.</text>
</comment>
<name>A0ABP7X1B9_9ACTN</name>
<proteinExistence type="predicted"/>
<gene>
    <name evidence="1" type="ORF">GCM10022214_80150</name>
</gene>
<dbReference type="Proteomes" id="UP001500683">
    <property type="component" value="Unassembled WGS sequence"/>
</dbReference>
<sequence>MATTPHSTPANRIRCDYHLGDFAQQSTASAFETSQICRCVEVLCTAEDDGFHQHVYEVGGPIALAARVIHHLHAWMDEHLATHPQQTAYTLERPGKGSENHTSLESAFTAIGIRDIPIVSCTVDPSEPDPAQILALPLGASYNSLTVTCRSWPREATQTPKFLAAIALDGPEEKRADAIGEALGTPEHVTLTADHDMAFPEHWCQCTTPAADAIRFERWSAAGRIAHGYVCPHITCRRLVQSG</sequence>
<accession>A0ABP7X1B9</accession>
<evidence type="ECO:0000313" key="1">
    <source>
        <dbReference type="EMBL" id="GAA4102274.1"/>
    </source>
</evidence>
<protein>
    <submittedName>
        <fullName evidence="1">Uncharacterized protein</fullName>
    </submittedName>
</protein>
<dbReference type="RefSeq" id="WP_344958088.1">
    <property type="nucleotide sequence ID" value="NZ_BAAAZG010000067.1"/>
</dbReference>
<evidence type="ECO:0000313" key="2">
    <source>
        <dbReference type="Proteomes" id="UP001500683"/>
    </source>
</evidence>
<dbReference type="EMBL" id="BAAAZG010000067">
    <property type="protein sequence ID" value="GAA4102274.1"/>
    <property type="molecule type" value="Genomic_DNA"/>
</dbReference>